<dbReference type="Proteomes" id="UP000664940">
    <property type="component" value="Unassembled WGS sequence"/>
</dbReference>
<protein>
    <submittedName>
        <fullName evidence="2">Uncharacterized protein</fullName>
    </submittedName>
</protein>
<feature type="region of interest" description="Disordered" evidence="1">
    <location>
        <begin position="1"/>
        <end position="139"/>
    </location>
</feature>
<evidence type="ECO:0000313" key="3">
    <source>
        <dbReference type="Proteomes" id="UP000664940"/>
    </source>
</evidence>
<comment type="caution">
    <text evidence="2">The sequence shown here is derived from an EMBL/GenBank/DDBJ whole genome shotgun (WGS) entry which is preliminary data.</text>
</comment>
<organism evidence="2 3">
    <name type="scientific">Phyllostomus discolor</name>
    <name type="common">pale spear-nosed bat</name>
    <dbReference type="NCBI Taxonomy" id="89673"/>
    <lineage>
        <taxon>Eukaryota</taxon>
        <taxon>Metazoa</taxon>
        <taxon>Chordata</taxon>
        <taxon>Craniata</taxon>
        <taxon>Vertebrata</taxon>
        <taxon>Euteleostomi</taxon>
        <taxon>Mammalia</taxon>
        <taxon>Eutheria</taxon>
        <taxon>Laurasiatheria</taxon>
        <taxon>Chiroptera</taxon>
        <taxon>Yangochiroptera</taxon>
        <taxon>Phyllostomidae</taxon>
        <taxon>Phyllostominae</taxon>
        <taxon>Phyllostomus</taxon>
    </lineage>
</organism>
<dbReference type="EMBL" id="JABVXQ010000009">
    <property type="protein sequence ID" value="KAF6090952.1"/>
    <property type="molecule type" value="Genomic_DNA"/>
</dbReference>
<gene>
    <name evidence="2" type="ORF">HJG60_012291</name>
</gene>
<feature type="compositionally biased region" description="Basic and acidic residues" evidence="1">
    <location>
        <begin position="1"/>
        <end position="10"/>
    </location>
</feature>
<reference evidence="2 3" key="1">
    <citation type="journal article" date="2020" name="Nature">
        <title>Six reference-quality genomes reveal evolution of bat adaptations.</title>
        <authorList>
            <person name="Jebb D."/>
            <person name="Huang Z."/>
            <person name="Pippel M."/>
            <person name="Hughes G.M."/>
            <person name="Lavrichenko K."/>
            <person name="Devanna P."/>
            <person name="Winkler S."/>
            <person name="Jermiin L.S."/>
            <person name="Skirmuntt E.C."/>
            <person name="Katzourakis A."/>
            <person name="Burkitt-Gray L."/>
            <person name="Ray D.A."/>
            <person name="Sullivan K.A.M."/>
            <person name="Roscito J.G."/>
            <person name="Kirilenko B.M."/>
            <person name="Davalos L.M."/>
            <person name="Corthals A.P."/>
            <person name="Power M.L."/>
            <person name="Jones G."/>
            <person name="Ransome R.D."/>
            <person name="Dechmann D.K.N."/>
            <person name="Locatelli A.G."/>
            <person name="Puechmaille S.J."/>
            <person name="Fedrigo O."/>
            <person name="Jarvis E.D."/>
            <person name="Hiller M."/>
            <person name="Vernes S.C."/>
            <person name="Myers E.W."/>
            <person name="Teeling E.C."/>
        </authorList>
    </citation>
    <scope>NUCLEOTIDE SEQUENCE [LARGE SCALE GENOMIC DNA]</scope>
    <source>
        <strain evidence="2">Bat1K_MPI-CBG_1</strain>
    </source>
</reference>
<accession>A0A834DUU7</accession>
<sequence>MSSGRHRESFTKQQQQQRAEGCDAHAYRWLQHSKQELETSAPARLQATKGCRDSLITPPPPHTPRSCCRCQRASHSEHECRCPPAGSGPSAHGSACSRAKKSAAGGRASDQHPRPGSLPAPATKRVDDFSASVLTQIKV</sequence>
<evidence type="ECO:0000313" key="2">
    <source>
        <dbReference type="EMBL" id="KAF6090952.1"/>
    </source>
</evidence>
<name>A0A834DUU7_9CHIR</name>
<dbReference type="AlphaFoldDB" id="A0A834DUU7"/>
<evidence type="ECO:0000256" key="1">
    <source>
        <dbReference type="SAM" id="MobiDB-lite"/>
    </source>
</evidence>
<proteinExistence type="predicted"/>